<name>A0ACC0VP92_9STRA</name>
<comment type="caution">
    <text evidence="1">The sequence shown here is derived from an EMBL/GenBank/DDBJ whole genome shotgun (WGS) entry which is preliminary data.</text>
</comment>
<evidence type="ECO:0000313" key="1">
    <source>
        <dbReference type="EMBL" id="KAI9908289.1"/>
    </source>
</evidence>
<evidence type="ECO:0000313" key="2">
    <source>
        <dbReference type="Proteomes" id="UP001163321"/>
    </source>
</evidence>
<keyword evidence="2" id="KW-1185">Reference proteome</keyword>
<gene>
    <name evidence="1" type="ORF">PsorP6_016452</name>
</gene>
<reference evidence="1 2" key="1">
    <citation type="journal article" date="2022" name="bioRxiv">
        <title>The genome of the oomycete Peronosclerospora sorghi, a cosmopolitan pathogen of maize and sorghum, is inflated with dispersed pseudogenes.</title>
        <authorList>
            <person name="Fletcher K."/>
            <person name="Martin F."/>
            <person name="Isakeit T."/>
            <person name="Cavanaugh K."/>
            <person name="Magill C."/>
            <person name="Michelmore R."/>
        </authorList>
    </citation>
    <scope>NUCLEOTIDE SEQUENCE [LARGE SCALE GENOMIC DNA]</scope>
    <source>
        <strain evidence="1">P6</strain>
    </source>
</reference>
<organism evidence="1 2">
    <name type="scientific">Peronosclerospora sorghi</name>
    <dbReference type="NCBI Taxonomy" id="230839"/>
    <lineage>
        <taxon>Eukaryota</taxon>
        <taxon>Sar</taxon>
        <taxon>Stramenopiles</taxon>
        <taxon>Oomycota</taxon>
        <taxon>Peronosporomycetes</taxon>
        <taxon>Peronosporales</taxon>
        <taxon>Peronosporaceae</taxon>
        <taxon>Peronosclerospora</taxon>
    </lineage>
</organism>
<protein>
    <submittedName>
        <fullName evidence="1">Uncharacterized protein</fullName>
    </submittedName>
</protein>
<sequence length="673" mass="75717">MANRPTSRASNPSIRLPTSPLARFVAPSHGTRAESAASEAPLARGRSGTSSSGTTRRYKKKRVESDPVSKTAARAPLAIETNTLAATPLPPGAVFYPTIEQFADPLKYIASIEPAAARTGICKIVPPRGWNPTFALNLQDDRKQFATRRQNIHQLQEGRAYETGKTHTFKSFRAAANAFRTRWFRARGVDPDAMTSEALEQAYWRIVETRAPKVKVRTGHGTSVRTYSGRDAHGVVVWHGMVEYANDLDTAHVGSGFLRSVKRFVSLPSKEKDTVDFSNPEYYRHSGWNLNNLPDAHGSLLRHLGTAINGVNVPWLYCGMLFASFCWHAEDNYMSSINYHHVGAKKRWYGIPSSDAAKFEAVMRTQLPERFQQAPDLHLHLTTMIPPSVLRAERVRVYTLVQAPGEIMLTFPKAYHCGFSEGFNCNEAVNFVLPTWLPFGRECVEMYRTYGRVSILSHDRFVFHAGSMQNLDEYAVRDCDTLLTELRRLYHEERAYTKALRAHGLAHVEELSGHALLDARAMDVDDARQCCHCNHTLFFSGVTCRCNPRRLACLRHTNELCRCAPACRCNPRRLACLRHTNELCRCAPACRTLLQWVSPADLRYAIRRVQTKMRVLRAQAKDEDERARVVAARDARTTRQDATHGAATVRSGLAPWTDTSAWIPPRNDACVRV</sequence>
<dbReference type="EMBL" id="CM047587">
    <property type="protein sequence ID" value="KAI9908289.1"/>
    <property type="molecule type" value="Genomic_DNA"/>
</dbReference>
<proteinExistence type="predicted"/>
<dbReference type="Proteomes" id="UP001163321">
    <property type="component" value="Chromosome 8"/>
</dbReference>
<accession>A0ACC0VP92</accession>